<keyword evidence="4" id="KW-0804">Transcription</keyword>
<name>A0A7J6GCR8_CANSA</name>
<dbReference type="SUPFAM" id="SSF54171">
    <property type="entry name" value="DNA-binding domain"/>
    <property type="match status" value="1"/>
</dbReference>
<sequence length="304" mass="34200">MRVDHRYNKSFLDPSVKFSEHKITTRKLFQQDPKPEPDMNPKPEKIVRIIITDADATDSSSDEDESVSVQRRVKRHVREISLQQRPPLSPSVKSLITKQERVSKRPIGSPESDSVRRKKFRGVRRRPWGRWAAEIRDPTRRKRVWLGTFDTAEEAATVYDQAAVRLKGANAVTNFPNVATSESTDAVTGSDESSSLESPLSSDGTVAVASSPTSVLRYEEPTPFDDFGFLGPRKLRNISPRVKKLAHLVYLIAKGYFDNFTQNCGYTWQIVIGFSDNGTGFGGQKKLIPRFNATVVKVSNSYLP</sequence>
<feature type="compositionally biased region" description="Low complexity" evidence="6">
    <location>
        <begin position="190"/>
        <end position="203"/>
    </location>
</feature>
<evidence type="ECO:0000256" key="5">
    <source>
        <dbReference type="ARBA" id="ARBA00023242"/>
    </source>
</evidence>
<keyword evidence="5" id="KW-0539">Nucleus</keyword>
<evidence type="ECO:0000256" key="3">
    <source>
        <dbReference type="ARBA" id="ARBA00023125"/>
    </source>
</evidence>
<comment type="subcellular location">
    <subcellularLocation>
        <location evidence="1">Nucleus</location>
    </subcellularLocation>
</comment>
<dbReference type="PROSITE" id="PS51032">
    <property type="entry name" value="AP2_ERF"/>
    <property type="match status" value="1"/>
</dbReference>
<dbReference type="PRINTS" id="PR00367">
    <property type="entry name" value="ETHRSPELEMNT"/>
</dbReference>
<feature type="compositionally biased region" description="Polar residues" evidence="6">
    <location>
        <begin position="85"/>
        <end position="97"/>
    </location>
</feature>
<feature type="region of interest" description="Disordered" evidence="6">
    <location>
        <begin position="181"/>
        <end position="205"/>
    </location>
</feature>
<evidence type="ECO:0000313" key="8">
    <source>
        <dbReference type="EMBL" id="KAF4380622.1"/>
    </source>
</evidence>
<dbReference type="AlphaFoldDB" id="A0A7J6GCR8"/>
<dbReference type="Gene3D" id="3.30.730.10">
    <property type="entry name" value="AP2/ERF domain"/>
    <property type="match status" value="1"/>
</dbReference>
<feature type="domain" description="AP2/ERF" evidence="7">
    <location>
        <begin position="119"/>
        <end position="176"/>
    </location>
</feature>
<feature type="region of interest" description="Disordered" evidence="6">
    <location>
        <begin position="85"/>
        <end position="118"/>
    </location>
</feature>
<dbReference type="SMART" id="SM00380">
    <property type="entry name" value="AP2"/>
    <property type="match status" value="1"/>
</dbReference>
<evidence type="ECO:0000256" key="2">
    <source>
        <dbReference type="ARBA" id="ARBA00023015"/>
    </source>
</evidence>
<keyword evidence="9" id="KW-1185">Reference proteome</keyword>
<dbReference type="PANTHER" id="PTHR31194:SF166">
    <property type="entry name" value="PATHOGENESIS-RELATED GENES TRANSCRIPTIONAL ACTIVATOR PTI6"/>
    <property type="match status" value="1"/>
</dbReference>
<dbReference type="Proteomes" id="UP000583929">
    <property type="component" value="Unassembled WGS sequence"/>
</dbReference>
<dbReference type="Pfam" id="PF00847">
    <property type="entry name" value="AP2"/>
    <property type="match status" value="1"/>
</dbReference>
<dbReference type="EMBL" id="JAATIQ010000118">
    <property type="protein sequence ID" value="KAF4380622.1"/>
    <property type="molecule type" value="Genomic_DNA"/>
</dbReference>
<keyword evidence="3" id="KW-0238">DNA-binding</keyword>
<dbReference type="InterPro" id="IPR036955">
    <property type="entry name" value="AP2/ERF_dom_sf"/>
</dbReference>
<dbReference type="CDD" id="cd00018">
    <property type="entry name" value="AP2"/>
    <property type="match status" value="1"/>
</dbReference>
<dbReference type="FunFam" id="3.30.730.10:FF:000001">
    <property type="entry name" value="Ethylene-responsive transcription factor 2"/>
    <property type="match status" value="1"/>
</dbReference>
<gene>
    <name evidence="8" type="ORF">G4B88_008773</name>
</gene>
<dbReference type="GO" id="GO:0005634">
    <property type="term" value="C:nucleus"/>
    <property type="evidence" value="ECO:0007669"/>
    <property type="project" value="UniProtKB-SubCell"/>
</dbReference>
<evidence type="ECO:0000256" key="4">
    <source>
        <dbReference type="ARBA" id="ARBA00023163"/>
    </source>
</evidence>
<organism evidence="8 9">
    <name type="scientific">Cannabis sativa</name>
    <name type="common">Hemp</name>
    <name type="synonym">Marijuana</name>
    <dbReference type="NCBI Taxonomy" id="3483"/>
    <lineage>
        <taxon>Eukaryota</taxon>
        <taxon>Viridiplantae</taxon>
        <taxon>Streptophyta</taxon>
        <taxon>Embryophyta</taxon>
        <taxon>Tracheophyta</taxon>
        <taxon>Spermatophyta</taxon>
        <taxon>Magnoliopsida</taxon>
        <taxon>eudicotyledons</taxon>
        <taxon>Gunneridae</taxon>
        <taxon>Pentapetalae</taxon>
        <taxon>rosids</taxon>
        <taxon>fabids</taxon>
        <taxon>Rosales</taxon>
        <taxon>Cannabaceae</taxon>
        <taxon>Cannabis</taxon>
    </lineage>
</organism>
<dbReference type="InterPro" id="IPR016177">
    <property type="entry name" value="DNA-bd_dom_sf"/>
</dbReference>
<accession>A0A7J6GCR8</accession>
<dbReference type="InterPro" id="IPR050913">
    <property type="entry name" value="AP2/ERF_ERF"/>
</dbReference>
<protein>
    <recommendedName>
        <fullName evidence="7">AP2/ERF domain-containing protein</fullName>
    </recommendedName>
</protein>
<evidence type="ECO:0000313" key="9">
    <source>
        <dbReference type="Proteomes" id="UP000583929"/>
    </source>
</evidence>
<comment type="caution">
    <text evidence="8">The sequence shown here is derived from an EMBL/GenBank/DDBJ whole genome shotgun (WGS) entry which is preliminary data.</text>
</comment>
<keyword evidence="2" id="KW-0805">Transcription regulation</keyword>
<dbReference type="GO" id="GO:0003677">
    <property type="term" value="F:DNA binding"/>
    <property type="evidence" value="ECO:0007669"/>
    <property type="project" value="UniProtKB-KW"/>
</dbReference>
<evidence type="ECO:0000256" key="1">
    <source>
        <dbReference type="ARBA" id="ARBA00004123"/>
    </source>
</evidence>
<dbReference type="PANTHER" id="PTHR31194">
    <property type="entry name" value="SHN SHINE , DNA BINDING / TRANSCRIPTION FACTOR"/>
    <property type="match status" value="1"/>
</dbReference>
<dbReference type="InterPro" id="IPR001471">
    <property type="entry name" value="AP2/ERF_dom"/>
</dbReference>
<evidence type="ECO:0000259" key="7">
    <source>
        <dbReference type="PROSITE" id="PS51032"/>
    </source>
</evidence>
<proteinExistence type="predicted"/>
<reference evidence="8 9" key="1">
    <citation type="journal article" date="2020" name="bioRxiv">
        <title>Sequence and annotation of 42 cannabis genomes reveals extensive copy number variation in cannabinoid synthesis and pathogen resistance genes.</title>
        <authorList>
            <person name="Mckernan K.J."/>
            <person name="Helbert Y."/>
            <person name="Kane L.T."/>
            <person name="Ebling H."/>
            <person name="Zhang L."/>
            <person name="Liu B."/>
            <person name="Eaton Z."/>
            <person name="Mclaughlin S."/>
            <person name="Kingan S."/>
            <person name="Baybayan P."/>
            <person name="Concepcion G."/>
            <person name="Jordan M."/>
            <person name="Riva A."/>
            <person name="Barbazuk W."/>
            <person name="Harkins T."/>
        </authorList>
    </citation>
    <scope>NUCLEOTIDE SEQUENCE [LARGE SCALE GENOMIC DNA]</scope>
    <source>
        <strain evidence="9">cv. Jamaican Lion 4</strain>
        <tissue evidence="8">Leaf</tissue>
    </source>
</reference>
<dbReference type="GO" id="GO:0003700">
    <property type="term" value="F:DNA-binding transcription factor activity"/>
    <property type="evidence" value="ECO:0007669"/>
    <property type="project" value="InterPro"/>
</dbReference>
<evidence type="ECO:0000256" key="6">
    <source>
        <dbReference type="SAM" id="MobiDB-lite"/>
    </source>
</evidence>